<proteinExistence type="inferred from homology"/>
<comment type="cofactor">
    <cofactor evidence="5">
        <name>FAD</name>
        <dbReference type="ChEBI" id="CHEBI:57692"/>
    </cofactor>
    <text evidence="5">Binds 1 FAD per subunit.</text>
</comment>
<dbReference type="SUPFAM" id="SSF56425">
    <property type="entry name" value="Succinate dehydrogenase/fumarate reductase flavoprotein, catalytic domain"/>
    <property type="match status" value="1"/>
</dbReference>
<keyword evidence="5" id="KW-0732">Signal</keyword>
<comment type="catalytic activity">
    <reaction evidence="5">
        <text>dihydrourocanate + A = urocanate + AH2</text>
        <dbReference type="Rhea" id="RHEA:36059"/>
        <dbReference type="ChEBI" id="CHEBI:13193"/>
        <dbReference type="ChEBI" id="CHEBI:17499"/>
        <dbReference type="ChEBI" id="CHEBI:27247"/>
        <dbReference type="ChEBI" id="CHEBI:72991"/>
        <dbReference type="EC" id="1.3.99.33"/>
    </reaction>
</comment>
<gene>
    <name evidence="7" type="ORF">HMPREF9193_00902</name>
</gene>
<dbReference type="InterPro" id="IPR036188">
    <property type="entry name" value="FAD/NAD-bd_sf"/>
</dbReference>
<feature type="signal peptide" evidence="5">
    <location>
        <begin position="1"/>
        <end position="23"/>
    </location>
</feature>
<dbReference type="NCBIfam" id="TIGR01813">
    <property type="entry name" value="flavo_cyto_c"/>
    <property type="match status" value="1"/>
</dbReference>
<comment type="similarity">
    <text evidence="1 5">Belongs to the FAD-dependent oxidoreductase 2 family. FRD/SDH subfamily.</text>
</comment>
<accession>A0ABN0NZJ9</accession>
<dbReference type="Gene3D" id="3.50.50.60">
    <property type="entry name" value="FAD/NAD(P)-binding domain"/>
    <property type="match status" value="1"/>
</dbReference>
<dbReference type="PANTHER" id="PTHR43400:SF7">
    <property type="entry name" value="FAD-DEPENDENT OXIDOREDUCTASE 2 FAD BINDING DOMAIN-CONTAINING PROTEIN"/>
    <property type="match status" value="1"/>
</dbReference>
<feature type="domain" description="FMN-binding" evidence="6">
    <location>
        <begin position="39"/>
        <end position="113"/>
    </location>
</feature>
<evidence type="ECO:0000313" key="8">
    <source>
        <dbReference type="Proteomes" id="UP000016649"/>
    </source>
</evidence>
<dbReference type="Pfam" id="PF00890">
    <property type="entry name" value="FAD_binding_2"/>
    <property type="match status" value="1"/>
</dbReference>
<comment type="cofactor">
    <cofactor evidence="5">
        <name>FMN</name>
        <dbReference type="ChEBI" id="CHEBI:58210"/>
    </cofactor>
    <text evidence="5">Binds 1 or 2 FMN covalently per subunit.</text>
</comment>
<evidence type="ECO:0000256" key="4">
    <source>
        <dbReference type="ARBA" id="ARBA00023002"/>
    </source>
</evidence>
<keyword evidence="8" id="KW-1185">Reference proteome</keyword>
<name>A0ABN0NZJ9_TRELE</name>
<dbReference type="EMBL" id="AWVH01000025">
    <property type="protein sequence ID" value="ERJ93433.1"/>
    <property type="molecule type" value="Genomic_DNA"/>
</dbReference>
<sequence>MKTTKKLVFLLLAAACVTTLLFAKGSDMKAGTYTETVKGMRDGLTVEVKLSKNKIESVTVKTHSETPGISDAAISAVPDAIVKQQSLTVDTVSGATMTSKGILAAVEKAISEAGGNPADFKNAPKMASTMKAKNYDSKPPKKWDETHDIIVVGGGFAGLAAAHSAKTNGAKDVVLIEKMPFVGGNSQINGGVYAAYTSKIAAQFQKEMNLPVDTAEKHIADTLKGGDYMGDEALVKNMVYGSPFYLNMLLDNGLEVRKSLTRPGGHYGYRTYTTINGQGSDIVQVQKKMVEKAGVPIMLNTKMVTIYREQPFSGKVVGIGVETKDGFKTMKASKGVILASGGFSADVPMRSRYVPMLTDELPTTNHVGATGESITQAQAIGAEILHMCYIQLYPFANPNGGVLDAWAVIPFSGPSSGVVYVDYKGERYVNEGERRDVCSNAAKNSGGFPTFCIMNEDIVKKGGFVTPAQLESGIKADRIFKADSLEDLAKEINKRTYDGKSVSMPGANLAATIKKHNGYVKNGSDPDFGKRIDKGIMMTIESGPYYAIPQWPSVHHTMGGLNITPKTEVRDIYGNVIPGLFAVGEVVGGIHGTNRLGSNAVADCCANGYIAGQYAATGTLPDFIKGK</sequence>
<reference evidence="7 8" key="1">
    <citation type="submission" date="2013-08" db="EMBL/GenBank/DDBJ databases">
        <authorList>
            <person name="Weinstock G."/>
            <person name="Sodergren E."/>
            <person name="Wylie T."/>
            <person name="Fulton L."/>
            <person name="Fulton R."/>
            <person name="Fronick C."/>
            <person name="O'Laughlin M."/>
            <person name="Godfrey J."/>
            <person name="Miner T."/>
            <person name="Herter B."/>
            <person name="Appelbaum E."/>
            <person name="Cordes M."/>
            <person name="Lek S."/>
            <person name="Wollam A."/>
            <person name="Pepin K.H."/>
            <person name="Palsikar V.B."/>
            <person name="Mitreva M."/>
            <person name="Wilson R.K."/>
        </authorList>
    </citation>
    <scope>NUCLEOTIDE SEQUENCE [LARGE SCALE GENOMIC DNA]</scope>
    <source>
        <strain evidence="7 8">ATCC 700332</strain>
    </source>
</reference>
<dbReference type="InterPro" id="IPR003953">
    <property type="entry name" value="FAD-dep_OxRdtase_2_FAD-bd"/>
</dbReference>
<evidence type="ECO:0000256" key="2">
    <source>
        <dbReference type="ARBA" id="ARBA00022630"/>
    </source>
</evidence>
<comment type="caution">
    <text evidence="7">The sequence shown here is derived from an EMBL/GenBank/DDBJ whole genome shotgun (WGS) entry which is preliminary data.</text>
</comment>
<organism evidence="7 8">
    <name type="scientific">Treponema lecithinolyticum ATCC 700332</name>
    <dbReference type="NCBI Taxonomy" id="1321815"/>
    <lineage>
        <taxon>Bacteria</taxon>
        <taxon>Pseudomonadati</taxon>
        <taxon>Spirochaetota</taxon>
        <taxon>Spirochaetia</taxon>
        <taxon>Spirochaetales</taxon>
        <taxon>Treponemataceae</taxon>
        <taxon>Treponema</taxon>
    </lineage>
</organism>
<dbReference type="InterPro" id="IPR050315">
    <property type="entry name" value="FAD-oxidoreductase_2"/>
</dbReference>
<evidence type="ECO:0000313" key="7">
    <source>
        <dbReference type="EMBL" id="ERJ93433.1"/>
    </source>
</evidence>
<evidence type="ECO:0000259" key="6">
    <source>
        <dbReference type="SMART" id="SM00900"/>
    </source>
</evidence>
<evidence type="ECO:0000256" key="1">
    <source>
        <dbReference type="ARBA" id="ARBA00008040"/>
    </source>
</evidence>
<dbReference type="Proteomes" id="UP000016649">
    <property type="component" value="Unassembled WGS sequence"/>
</dbReference>
<dbReference type="Pfam" id="PF04205">
    <property type="entry name" value="FMN_bind"/>
    <property type="match status" value="1"/>
</dbReference>
<feature type="chain" id="PRO_5044961929" description="Urocanate reductase" evidence="5">
    <location>
        <begin position="24"/>
        <end position="627"/>
    </location>
</feature>
<dbReference type="SUPFAM" id="SSF51905">
    <property type="entry name" value="FAD/NAD(P)-binding domain"/>
    <property type="match status" value="1"/>
</dbReference>
<protein>
    <recommendedName>
        <fullName evidence="5">Urocanate reductase</fullName>
        <ecNumber evidence="5">1.3.99.33</ecNumber>
    </recommendedName>
</protein>
<dbReference type="EC" id="1.3.99.33" evidence="5"/>
<dbReference type="InterPro" id="IPR007329">
    <property type="entry name" value="FMN-bd"/>
</dbReference>
<dbReference type="InterPro" id="IPR027477">
    <property type="entry name" value="Succ_DH/fumarate_Rdtase_cat_sf"/>
</dbReference>
<dbReference type="InterPro" id="IPR010960">
    <property type="entry name" value="Flavocytochrome_c"/>
</dbReference>
<dbReference type="RefSeq" id="WP_021687117.1">
    <property type="nucleotide sequence ID" value="NZ_KI260564.1"/>
</dbReference>
<dbReference type="PANTHER" id="PTHR43400">
    <property type="entry name" value="FUMARATE REDUCTASE"/>
    <property type="match status" value="1"/>
</dbReference>
<dbReference type="Gene3D" id="3.90.700.10">
    <property type="entry name" value="Succinate dehydrogenase/fumarate reductase flavoprotein, catalytic domain"/>
    <property type="match status" value="1"/>
</dbReference>
<evidence type="ECO:0000256" key="5">
    <source>
        <dbReference type="RuleBase" id="RU366062"/>
    </source>
</evidence>
<dbReference type="Gene3D" id="3.90.1010.20">
    <property type="match status" value="1"/>
</dbReference>
<keyword evidence="3 5" id="KW-0274">FAD</keyword>
<keyword evidence="2 5" id="KW-0285">Flavoprotein</keyword>
<evidence type="ECO:0000256" key="3">
    <source>
        <dbReference type="ARBA" id="ARBA00022827"/>
    </source>
</evidence>
<keyword evidence="4 5" id="KW-0560">Oxidoreductase</keyword>
<dbReference type="SMART" id="SM00900">
    <property type="entry name" value="FMN_bind"/>
    <property type="match status" value="1"/>
</dbReference>